<dbReference type="EC" id="2.7.1.180" evidence="2 11"/>
<evidence type="ECO:0000313" key="14">
    <source>
        <dbReference type="Proteomes" id="UP000008632"/>
    </source>
</evidence>
<keyword evidence="7 11" id="KW-0274">FAD</keyword>
<keyword evidence="5 11" id="KW-0808">Transferase</keyword>
<evidence type="ECO:0000256" key="12">
    <source>
        <dbReference type="PIRSR" id="PIRSR006268-2"/>
    </source>
</evidence>
<keyword evidence="14" id="KW-1185">Reference proteome</keyword>
<dbReference type="PIRSF" id="PIRSF006268">
    <property type="entry name" value="ApbE"/>
    <property type="match status" value="1"/>
</dbReference>
<keyword evidence="4 11" id="KW-0285">Flavoprotein</keyword>
<comment type="catalytic activity">
    <reaction evidence="10 11">
        <text>L-threonyl-[protein] + FAD = FMN-L-threonyl-[protein] + AMP + H(+)</text>
        <dbReference type="Rhea" id="RHEA:36847"/>
        <dbReference type="Rhea" id="RHEA-COMP:11060"/>
        <dbReference type="Rhea" id="RHEA-COMP:11061"/>
        <dbReference type="ChEBI" id="CHEBI:15378"/>
        <dbReference type="ChEBI" id="CHEBI:30013"/>
        <dbReference type="ChEBI" id="CHEBI:57692"/>
        <dbReference type="ChEBI" id="CHEBI:74257"/>
        <dbReference type="ChEBI" id="CHEBI:456215"/>
        <dbReference type="EC" id="2.7.1.180"/>
    </reaction>
</comment>
<evidence type="ECO:0000256" key="10">
    <source>
        <dbReference type="ARBA" id="ARBA00048540"/>
    </source>
</evidence>
<dbReference type="STRING" id="743721.Psesu_1089"/>
<evidence type="ECO:0000313" key="13">
    <source>
        <dbReference type="EMBL" id="ADV26939.1"/>
    </source>
</evidence>
<protein>
    <recommendedName>
        <fullName evidence="3 11">FAD:protein FMN transferase</fullName>
        <ecNumber evidence="2 11">2.7.1.180</ecNumber>
    </recommendedName>
    <alternativeName>
        <fullName evidence="9 11">Flavin transferase</fullName>
    </alternativeName>
</protein>
<dbReference type="PANTHER" id="PTHR30040:SF2">
    <property type="entry name" value="FAD:PROTEIN FMN TRANSFERASE"/>
    <property type="match status" value="1"/>
</dbReference>
<dbReference type="GO" id="GO:0016740">
    <property type="term" value="F:transferase activity"/>
    <property type="evidence" value="ECO:0007669"/>
    <property type="project" value="UniProtKB-UniRule"/>
</dbReference>
<dbReference type="eggNOG" id="COG1477">
    <property type="taxonomic scope" value="Bacteria"/>
</dbReference>
<feature type="binding site" evidence="12">
    <location>
        <position position="277"/>
    </location>
    <ligand>
        <name>Mg(2+)</name>
        <dbReference type="ChEBI" id="CHEBI:18420"/>
    </ligand>
</feature>
<keyword evidence="8 11" id="KW-0460">Magnesium</keyword>
<organism evidence="13 14">
    <name type="scientific">Pseudoxanthomonas suwonensis (strain 11-1)</name>
    <dbReference type="NCBI Taxonomy" id="743721"/>
    <lineage>
        <taxon>Bacteria</taxon>
        <taxon>Pseudomonadati</taxon>
        <taxon>Pseudomonadota</taxon>
        <taxon>Gammaproteobacteria</taxon>
        <taxon>Lysobacterales</taxon>
        <taxon>Lysobacteraceae</taxon>
        <taxon>Pseudoxanthomonas</taxon>
    </lineage>
</organism>
<evidence type="ECO:0000256" key="7">
    <source>
        <dbReference type="ARBA" id="ARBA00022827"/>
    </source>
</evidence>
<evidence type="ECO:0000256" key="9">
    <source>
        <dbReference type="ARBA" id="ARBA00031306"/>
    </source>
</evidence>
<dbReference type="InterPro" id="IPR024932">
    <property type="entry name" value="ApbE"/>
</dbReference>
<feature type="binding site" evidence="12">
    <location>
        <position position="159"/>
    </location>
    <ligand>
        <name>Mg(2+)</name>
        <dbReference type="ChEBI" id="CHEBI:18420"/>
    </ligand>
</feature>
<evidence type="ECO:0000256" key="2">
    <source>
        <dbReference type="ARBA" id="ARBA00011955"/>
    </source>
</evidence>
<comment type="similarity">
    <text evidence="1 11">Belongs to the ApbE family.</text>
</comment>
<dbReference type="Pfam" id="PF02424">
    <property type="entry name" value="ApbE"/>
    <property type="match status" value="1"/>
</dbReference>
<evidence type="ECO:0000256" key="8">
    <source>
        <dbReference type="ARBA" id="ARBA00022842"/>
    </source>
</evidence>
<dbReference type="InterPro" id="IPR003374">
    <property type="entry name" value="ApbE-like_sf"/>
</dbReference>
<dbReference type="RefSeq" id="WP_013534769.1">
    <property type="nucleotide sequence ID" value="NC_014924.1"/>
</dbReference>
<dbReference type="PANTHER" id="PTHR30040">
    <property type="entry name" value="THIAMINE BIOSYNTHESIS LIPOPROTEIN APBE"/>
    <property type="match status" value="1"/>
</dbReference>
<dbReference type="Gene3D" id="3.10.520.10">
    <property type="entry name" value="ApbE-like domains"/>
    <property type="match status" value="1"/>
</dbReference>
<dbReference type="HOGENOM" id="CLU_044403_0_2_6"/>
<evidence type="ECO:0000256" key="3">
    <source>
        <dbReference type="ARBA" id="ARBA00016337"/>
    </source>
</evidence>
<comment type="cofactor">
    <cofactor evidence="12">
        <name>Mg(2+)</name>
        <dbReference type="ChEBI" id="CHEBI:18420"/>
    </cofactor>
    <cofactor evidence="12">
        <name>Mn(2+)</name>
        <dbReference type="ChEBI" id="CHEBI:29035"/>
    </cofactor>
    <text evidence="12">Magnesium. Can also use manganese.</text>
</comment>
<evidence type="ECO:0000256" key="4">
    <source>
        <dbReference type="ARBA" id="ARBA00022630"/>
    </source>
</evidence>
<reference evidence="13 14" key="1">
    <citation type="submission" date="2011-01" db="EMBL/GenBank/DDBJ databases">
        <title>Complete sequence of Pseudoxanthomonas suwonensis 11-1.</title>
        <authorList>
            <consortium name="US DOE Joint Genome Institute"/>
            <person name="Lucas S."/>
            <person name="Copeland A."/>
            <person name="Lapidus A."/>
            <person name="Cheng J.-F."/>
            <person name="Goodwin L."/>
            <person name="Pitluck S."/>
            <person name="Teshima H."/>
            <person name="Detter J.C."/>
            <person name="Han C."/>
            <person name="Tapia R."/>
            <person name="Land M."/>
            <person name="Hauser L."/>
            <person name="Kyrpides N."/>
            <person name="Ivanova N."/>
            <person name="Ovchinnikova G."/>
            <person name="Siebers A.K."/>
            <person name="Allgaier M."/>
            <person name="Thelen M.P."/>
            <person name="Hugenholtz P."/>
            <person name="Gladden J."/>
            <person name="Woyke T."/>
        </authorList>
    </citation>
    <scope>NUCLEOTIDE SEQUENCE [LARGE SCALE GENOMIC DNA]</scope>
    <source>
        <strain evidence="14">11-1</strain>
    </source>
</reference>
<keyword evidence="6 11" id="KW-0479">Metal-binding</keyword>
<keyword evidence="13" id="KW-0449">Lipoprotein</keyword>
<feature type="binding site" evidence="12">
    <location>
        <position position="281"/>
    </location>
    <ligand>
        <name>Mg(2+)</name>
        <dbReference type="ChEBI" id="CHEBI:18420"/>
    </ligand>
</feature>
<proteinExistence type="inferred from homology"/>
<name>E6WRZ0_PSEUU</name>
<dbReference type="SUPFAM" id="SSF143631">
    <property type="entry name" value="ApbE-like"/>
    <property type="match status" value="1"/>
</dbReference>
<dbReference type="AlphaFoldDB" id="E6WRZ0"/>
<dbReference type="GO" id="GO:0046872">
    <property type="term" value="F:metal ion binding"/>
    <property type="evidence" value="ECO:0007669"/>
    <property type="project" value="UniProtKB-UniRule"/>
</dbReference>
<evidence type="ECO:0000256" key="11">
    <source>
        <dbReference type="PIRNR" id="PIRNR006268"/>
    </source>
</evidence>
<dbReference type="EMBL" id="CP002446">
    <property type="protein sequence ID" value="ADV26939.1"/>
    <property type="molecule type" value="Genomic_DNA"/>
</dbReference>
<evidence type="ECO:0000256" key="5">
    <source>
        <dbReference type="ARBA" id="ARBA00022679"/>
    </source>
</evidence>
<evidence type="ECO:0000256" key="6">
    <source>
        <dbReference type="ARBA" id="ARBA00022723"/>
    </source>
</evidence>
<dbReference type="Proteomes" id="UP000008632">
    <property type="component" value="Chromosome"/>
</dbReference>
<dbReference type="KEGG" id="psu:Psesu_1089"/>
<accession>E6WRZ0</accession>
<gene>
    <name evidence="13" type="ordered locus">Psesu_1089</name>
</gene>
<evidence type="ECO:0000256" key="1">
    <source>
        <dbReference type="ARBA" id="ARBA00008282"/>
    </source>
</evidence>
<sequence>MGATHVSAAGLATLGGETMGTRWSARVAVRPSFDLHALHAIVQDALDEVVAQMSTWEAGSDISRYRRAATGTWQALPESFARVLDAALEVAAASGGAFDPTVAPLVELWGFGASDRPLQVPAPALMAETRARTGWQRVQRRAGGRELLQPGGLALDLSAIAKGFGADLAAERLRSAGIAAALVEVGGEIRAYGRKPDGSLWQVLVEAEPDLDTPVAELPPRVLALDDAAVATSGDRWHHFEHEGVRYSHSFDPRSGVPVSQAAAAVTVVATDAMHADAWATALTVMGADAGLRFAEDHGLAARFVSRTPDGPVEAMTPAFRRHLAA</sequence>